<organism evidence="2 3">
    <name type="scientific">Coemansia brasiliensis</name>
    <dbReference type="NCBI Taxonomy" id="2650707"/>
    <lineage>
        <taxon>Eukaryota</taxon>
        <taxon>Fungi</taxon>
        <taxon>Fungi incertae sedis</taxon>
        <taxon>Zoopagomycota</taxon>
        <taxon>Kickxellomycotina</taxon>
        <taxon>Kickxellomycetes</taxon>
        <taxon>Kickxellales</taxon>
        <taxon>Kickxellaceae</taxon>
        <taxon>Coemansia</taxon>
    </lineage>
</organism>
<dbReference type="InterPro" id="IPR029321">
    <property type="entry name" value="INTS2"/>
</dbReference>
<feature type="compositionally biased region" description="Low complexity" evidence="1">
    <location>
        <begin position="1181"/>
        <end position="1196"/>
    </location>
</feature>
<accession>A0A9W8I760</accession>
<protein>
    <submittedName>
        <fullName evidence="2">Uncharacterized protein</fullName>
    </submittedName>
</protein>
<feature type="compositionally biased region" description="Polar residues" evidence="1">
    <location>
        <begin position="1197"/>
        <end position="1217"/>
    </location>
</feature>
<comment type="caution">
    <text evidence="2">The sequence shown here is derived from an EMBL/GenBank/DDBJ whole genome shotgun (WGS) entry which is preliminary data.</text>
</comment>
<sequence>MPPASSLIPPSLQNATLDAALDDSKREPHFNDDQPLVSPDDYADVAYEARMHWISRRKHPVRVLEQSTSDVRDFITGSSRCQLRLVLTQLYDLLDKTPKIYELLELKRIVQKSTNAHARLDRSLNSLWGELKTKCSLLIVNKDIAQAVANQLSPEVPTSLDRSQPVQSIQALVASTLNEVVEICALLWNSLDTSIRGLVFIDSAKDVLEAALCSAPQGSKEVCKTALDALLEAYPVLPDLYKVIIKGMVETLIVHDKLDIPLVIAELHRRQVLPGAMFWMLASSLRSAAEVDEAVQVLDGVFSTGAAAWIGRRGSGSRPKYASSGDDVRQAMYRRFSQLSTTERQQLVGPYARVVASLTGYLCLDVQAADYKFAYQLSEAAADSNTLATCAALAMVLIGFGLDTTAQDTLDMLQFVANAGAVEQVDCILVYLKTDHIKDTSRFISSTLRVDFAYPHERLFYLKDILSQTSMPFFTSTSIAHRLISRNIVGLEYNARQTALYTSAMLYSLQSSLFQEAGVDVRPWICQMIRTATTSTANSLGSLVQPYVTALFGAATITPIPEAFIWTTFAAERISDSPNQCVPPAQVLCLLYIMHYCAKLAEQPKTMNSAFALTEKRTSLDSPLGNGGQLWHGAIGAPLGASVSRTNSANSQAQRPHIGGDRLGTISKSYTSVRRGEYSDELLDMLPVSWILHNVGRSSSYQLLWPELLAMATAQFPDQLDVVSVLQREFAGIFKPAGPNALTSKPVDYQGLVLQAQNIIDNVDCAQITTRTNLLAKLMQSLEAYAKLPVSVRMETCGRFAAQLCRTAVESAASSELTVQIRRTWYSLHALNPHRVAAATVGAWRSPSEQTKPKPVLQDIWLDPLLILRTDARVLQSADLTDILLTILAESLIQSRTTLRRIFALRHRENGTLKKTHLNAIIQLQESGTIQLLIEAAMRVQNANVQWLIFEFIHARFLEQRIIQKLVHFQAYDVDAIDSMVAHVPSMHACSEFIPELLLQSAPGLQLFAVRLATAIVTKYPIATNESMAKEVILPHTQTTLLQIAGTGITEQLAVGNAMLRAVVAVGSSFSLIREECVQLVNAVKDSLVDRVKNSLLAQQPSPLQKEHIARWIAVCTNVLSAVDAGTPLKEAHVPYIEDISEEAAIAVLEASVKQDKRAASIRNGSPKQSDSTLAPSILTQQQQQQQQPQPQEQQPSTLSIGALQQTQPSSNSGTVATNNQKRLHSIMANDRTPSQQQPAGKPDGKPVLPGLSRAYGNTLPGLRISAKHSESIALNGDNQAPVAAAMILPPPSQQQQQQPNTGAGHSEDFGSPPNGPGGFKRRNRHRSRGRDKRSRNISMERTRKDT</sequence>
<dbReference type="PANTHER" id="PTHR28608">
    <property type="entry name" value="INTEGRATOR COMPLEX SUBUNIT 2"/>
    <property type="match status" value="1"/>
</dbReference>
<dbReference type="PANTHER" id="PTHR28608:SF1">
    <property type="entry name" value="INTEGRATOR COMPLEX SUBUNIT 2"/>
    <property type="match status" value="1"/>
</dbReference>
<evidence type="ECO:0000313" key="2">
    <source>
        <dbReference type="EMBL" id="KAJ2849623.1"/>
    </source>
</evidence>
<evidence type="ECO:0000256" key="1">
    <source>
        <dbReference type="SAM" id="MobiDB-lite"/>
    </source>
</evidence>
<feature type="region of interest" description="Disordered" evidence="1">
    <location>
        <begin position="1158"/>
        <end position="1217"/>
    </location>
</feature>
<dbReference type="GO" id="GO:0032039">
    <property type="term" value="C:integrator complex"/>
    <property type="evidence" value="ECO:0007669"/>
    <property type="project" value="InterPro"/>
</dbReference>
<keyword evidence="3" id="KW-1185">Reference proteome</keyword>
<proteinExistence type="predicted"/>
<dbReference type="OrthoDB" id="3363059at2759"/>
<dbReference type="Proteomes" id="UP001139887">
    <property type="component" value="Unassembled WGS sequence"/>
</dbReference>
<gene>
    <name evidence="2" type="ORF">IWW36_002486</name>
</gene>
<feature type="region of interest" description="Disordered" evidence="1">
    <location>
        <begin position="1231"/>
        <end position="1255"/>
    </location>
</feature>
<feature type="compositionally biased region" description="Polar residues" evidence="1">
    <location>
        <begin position="1163"/>
        <end position="1180"/>
    </location>
</feature>
<feature type="compositionally biased region" description="Basic residues" evidence="1">
    <location>
        <begin position="1320"/>
        <end position="1336"/>
    </location>
</feature>
<feature type="region of interest" description="Disordered" evidence="1">
    <location>
        <begin position="1283"/>
        <end position="1347"/>
    </location>
</feature>
<name>A0A9W8I760_9FUNG</name>
<dbReference type="EMBL" id="JANBUW010000067">
    <property type="protein sequence ID" value="KAJ2849623.1"/>
    <property type="molecule type" value="Genomic_DNA"/>
</dbReference>
<dbReference type="Pfam" id="PF14750">
    <property type="entry name" value="INTS2"/>
    <property type="match status" value="1"/>
</dbReference>
<reference evidence="2" key="1">
    <citation type="submission" date="2022-07" db="EMBL/GenBank/DDBJ databases">
        <title>Phylogenomic reconstructions and comparative analyses of Kickxellomycotina fungi.</title>
        <authorList>
            <person name="Reynolds N.K."/>
            <person name="Stajich J.E."/>
            <person name="Barry K."/>
            <person name="Grigoriev I.V."/>
            <person name="Crous P."/>
            <person name="Smith M.E."/>
        </authorList>
    </citation>
    <scope>NUCLEOTIDE SEQUENCE</scope>
    <source>
        <strain evidence="2">NRRL 1566</strain>
    </source>
</reference>
<dbReference type="GO" id="GO:0034472">
    <property type="term" value="P:snRNA 3'-end processing"/>
    <property type="evidence" value="ECO:0007669"/>
    <property type="project" value="TreeGrafter"/>
</dbReference>
<evidence type="ECO:0000313" key="3">
    <source>
        <dbReference type="Proteomes" id="UP001139887"/>
    </source>
</evidence>